<proteinExistence type="predicted"/>
<dbReference type="InterPro" id="IPR016186">
    <property type="entry name" value="C-type_lectin-like/link_sf"/>
</dbReference>
<dbReference type="PANTHER" id="PTHR45710">
    <property type="entry name" value="C-TYPE LECTIN DOMAIN-CONTAINING PROTEIN 180"/>
    <property type="match status" value="1"/>
</dbReference>
<dbReference type="CDD" id="cd00037">
    <property type="entry name" value="CLECT"/>
    <property type="match status" value="1"/>
</dbReference>
<dbReference type="SUPFAM" id="SSF56436">
    <property type="entry name" value="C-type lectin-like"/>
    <property type="match status" value="1"/>
</dbReference>
<name>A0A7R8ZMF6_9CRUS</name>
<sequence length="171" mass="19472">MSRIVYSLILSLAIANPGTSHALSSEESRADCPNGFASYNGHCYFVERWKRKNHVDAQADCVAKGSSLVEFDTNETIGRQEMLDLYAYLNEFEGGRSCLGWPHKVAWIGAYETDHHRFFWLSNDEALTWENFDAGEPNDNTDKEAIAIACDRGWEWIDEDSNSQHHYICEA</sequence>
<dbReference type="InterPro" id="IPR016187">
    <property type="entry name" value="CTDL_fold"/>
</dbReference>
<organism evidence="1">
    <name type="scientific">Cyprideis torosa</name>
    <dbReference type="NCBI Taxonomy" id="163714"/>
    <lineage>
        <taxon>Eukaryota</taxon>
        <taxon>Metazoa</taxon>
        <taxon>Ecdysozoa</taxon>
        <taxon>Arthropoda</taxon>
        <taxon>Crustacea</taxon>
        <taxon>Oligostraca</taxon>
        <taxon>Ostracoda</taxon>
        <taxon>Podocopa</taxon>
        <taxon>Podocopida</taxon>
        <taxon>Cytherocopina</taxon>
        <taxon>Cytheroidea</taxon>
        <taxon>Cytherideidae</taxon>
        <taxon>Cyprideis</taxon>
    </lineage>
</organism>
<dbReference type="Pfam" id="PF00059">
    <property type="entry name" value="Lectin_C"/>
    <property type="match status" value="1"/>
</dbReference>
<dbReference type="InterPro" id="IPR001304">
    <property type="entry name" value="C-type_lectin-like"/>
</dbReference>
<dbReference type="AlphaFoldDB" id="A0A7R8ZMF6"/>
<dbReference type="PANTHER" id="PTHR45710:SF36">
    <property type="entry name" value="C-TYPE LECTIN DOMAIN-CONTAINING PROTEIN"/>
    <property type="match status" value="1"/>
</dbReference>
<dbReference type="PROSITE" id="PS50041">
    <property type="entry name" value="C_TYPE_LECTIN_2"/>
    <property type="match status" value="1"/>
</dbReference>
<dbReference type="EMBL" id="OB662041">
    <property type="protein sequence ID" value="CAD7229390.1"/>
    <property type="molecule type" value="Genomic_DNA"/>
</dbReference>
<accession>A0A7R8ZMF6</accession>
<dbReference type="SMART" id="SM00034">
    <property type="entry name" value="CLECT"/>
    <property type="match status" value="1"/>
</dbReference>
<gene>
    <name evidence="1" type="ORF">CTOB1V02_LOCUS7262</name>
</gene>
<evidence type="ECO:0000313" key="1">
    <source>
        <dbReference type="EMBL" id="CAD7229390.1"/>
    </source>
</evidence>
<dbReference type="OrthoDB" id="6331336at2759"/>
<reference evidence="1" key="1">
    <citation type="submission" date="2020-11" db="EMBL/GenBank/DDBJ databases">
        <authorList>
            <person name="Tran Van P."/>
        </authorList>
    </citation>
    <scope>NUCLEOTIDE SEQUENCE</scope>
</reference>
<dbReference type="InterPro" id="IPR050828">
    <property type="entry name" value="C-type_lectin/matrix_domain"/>
</dbReference>
<dbReference type="Gene3D" id="3.10.100.10">
    <property type="entry name" value="Mannose-Binding Protein A, subunit A"/>
    <property type="match status" value="1"/>
</dbReference>
<protein>
    <submittedName>
        <fullName evidence="1">Uncharacterized protein</fullName>
    </submittedName>
</protein>